<dbReference type="EMBL" id="QBKR01000046">
    <property type="protein sequence ID" value="PTX48306.1"/>
    <property type="molecule type" value="Genomic_DNA"/>
</dbReference>
<feature type="transmembrane region" description="Helical" evidence="1">
    <location>
        <begin position="270"/>
        <end position="299"/>
    </location>
</feature>
<feature type="transmembrane region" description="Helical" evidence="1">
    <location>
        <begin position="12"/>
        <end position="32"/>
    </location>
</feature>
<evidence type="ECO:0008006" key="4">
    <source>
        <dbReference type="Google" id="ProtNLM"/>
    </source>
</evidence>
<keyword evidence="1" id="KW-0472">Membrane</keyword>
<accession>A0A2T6AWY9</accession>
<evidence type="ECO:0000313" key="3">
    <source>
        <dbReference type="Proteomes" id="UP000244240"/>
    </source>
</evidence>
<proteinExistence type="predicted"/>
<reference evidence="2 3" key="1">
    <citation type="submission" date="2018-04" db="EMBL/GenBank/DDBJ databases">
        <title>Genomic Encyclopedia of Archaeal and Bacterial Type Strains, Phase II (KMG-II): from individual species to whole genera.</title>
        <authorList>
            <person name="Goeker M."/>
        </authorList>
    </citation>
    <scope>NUCLEOTIDE SEQUENCE [LARGE SCALE GENOMIC DNA]</scope>
    <source>
        <strain evidence="2 3">DSM 45787</strain>
    </source>
</reference>
<dbReference type="RefSeq" id="WP_108026701.1">
    <property type="nucleotide sequence ID" value="NZ_QBKR01000046.1"/>
</dbReference>
<dbReference type="Proteomes" id="UP000244240">
    <property type="component" value="Unassembled WGS sequence"/>
</dbReference>
<dbReference type="AlphaFoldDB" id="A0A2T6AWY9"/>
<gene>
    <name evidence="2" type="ORF">C8P63_14615</name>
</gene>
<feature type="transmembrane region" description="Helical" evidence="1">
    <location>
        <begin position="311"/>
        <end position="332"/>
    </location>
</feature>
<comment type="caution">
    <text evidence="2">The sequence shown here is derived from an EMBL/GenBank/DDBJ whole genome shotgun (WGS) entry which is preliminary data.</text>
</comment>
<name>A0A2T6AWY9_9BACL</name>
<dbReference type="OrthoDB" id="1929615at2"/>
<feature type="transmembrane region" description="Helical" evidence="1">
    <location>
        <begin position="229"/>
        <end position="249"/>
    </location>
</feature>
<keyword evidence="3" id="KW-1185">Reference proteome</keyword>
<evidence type="ECO:0000256" key="1">
    <source>
        <dbReference type="SAM" id="Phobius"/>
    </source>
</evidence>
<sequence length="349" mass="39911">MEKIKQWQRDGTLWLILLYLLLSILVVSTNYYQIKQQEMNIISRGLYTPTSFAFSLQDSSQPIDWRQLDTKKTFTLFNELDTKKDYKDRAIYFNKDTFIPPMQSGRYFTAADFYKGKRLAVLGKQVGKSVGKEDVFKKNGNEYFRVAGKTFEVIGRMGASYSSDLDKIALINIDAFDRLPNVYVMNTKDETLKQGRALSINQNRIPIQVIDRGDQGAQRYLGLDSYQKGLWITIASIMVVSSLLFNHFWLNKKKTELQILWEHGISIKQVYIHIMLQYLVIVSICYALVCLGSSALFVSLGKINPFFLVDYTLPLLTGYGVILLLSLLSIYLSKGGLLKQIDGKGKSFL</sequence>
<keyword evidence="1" id="KW-0812">Transmembrane</keyword>
<evidence type="ECO:0000313" key="2">
    <source>
        <dbReference type="EMBL" id="PTX48306.1"/>
    </source>
</evidence>
<protein>
    <recommendedName>
        <fullName evidence="4">ABC transport system permease protein</fullName>
    </recommendedName>
</protein>
<organism evidence="2 3">
    <name type="scientific">Melghirimyces profundicolus</name>
    <dbReference type="NCBI Taxonomy" id="1242148"/>
    <lineage>
        <taxon>Bacteria</taxon>
        <taxon>Bacillati</taxon>
        <taxon>Bacillota</taxon>
        <taxon>Bacilli</taxon>
        <taxon>Bacillales</taxon>
        <taxon>Thermoactinomycetaceae</taxon>
        <taxon>Melghirimyces</taxon>
    </lineage>
</organism>
<keyword evidence="1" id="KW-1133">Transmembrane helix</keyword>